<feature type="region of interest" description="Disordered" evidence="1">
    <location>
        <begin position="1"/>
        <end position="39"/>
    </location>
</feature>
<protein>
    <submittedName>
        <fullName evidence="2">Uncharacterized protein</fullName>
    </submittedName>
</protein>
<feature type="compositionally biased region" description="Polar residues" evidence="1">
    <location>
        <begin position="51"/>
        <end position="79"/>
    </location>
</feature>
<evidence type="ECO:0000313" key="2">
    <source>
        <dbReference type="EMBL" id="TNV78338.1"/>
    </source>
</evidence>
<proteinExistence type="predicted"/>
<dbReference type="AlphaFoldDB" id="A0A8J8NN38"/>
<accession>A0A8J8NN38</accession>
<evidence type="ECO:0000256" key="1">
    <source>
        <dbReference type="SAM" id="MobiDB-lite"/>
    </source>
</evidence>
<keyword evidence="3" id="KW-1185">Reference proteome</keyword>
<organism evidence="2 3">
    <name type="scientific">Halteria grandinella</name>
    <dbReference type="NCBI Taxonomy" id="5974"/>
    <lineage>
        <taxon>Eukaryota</taxon>
        <taxon>Sar</taxon>
        <taxon>Alveolata</taxon>
        <taxon>Ciliophora</taxon>
        <taxon>Intramacronucleata</taxon>
        <taxon>Spirotrichea</taxon>
        <taxon>Stichotrichia</taxon>
        <taxon>Sporadotrichida</taxon>
        <taxon>Halteriidae</taxon>
        <taxon>Halteria</taxon>
    </lineage>
</organism>
<comment type="caution">
    <text evidence="2">The sequence shown here is derived from an EMBL/GenBank/DDBJ whole genome shotgun (WGS) entry which is preliminary data.</text>
</comment>
<evidence type="ECO:0000313" key="3">
    <source>
        <dbReference type="Proteomes" id="UP000785679"/>
    </source>
</evidence>
<reference evidence="2" key="1">
    <citation type="submission" date="2019-06" db="EMBL/GenBank/DDBJ databases">
        <authorList>
            <person name="Zheng W."/>
        </authorList>
    </citation>
    <scope>NUCLEOTIDE SEQUENCE</scope>
    <source>
        <strain evidence="2">QDHG01</strain>
    </source>
</reference>
<gene>
    <name evidence="2" type="ORF">FGO68_gene6985</name>
</gene>
<feature type="region of interest" description="Disordered" evidence="1">
    <location>
        <begin position="51"/>
        <end position="95"/>
    </location>
</feature>
<sequence>MQPVVKQATQREIVIDQVDPSPGATSITHRSLSSASSDSFLPELDRSLLVSSRRQSNASTQNGKFQEESTSQVQKQSGSVKRKRWDKSDTNLPTADQALDIGNYKKPLMHQYITEILSRKQLNRDNPFVQPRGYFSKRNSQLAPPPLLRSPSPVLNPEVLEKELQTKLLSQGTREVSQGNNRNQLQAWGGAHLTVLS</sequence>
<name>A0A8J8NN38_HALGN</name>
<dbReference type="Proteomes" id="UP000785679">
    <property type="component" value="Unassembled WGS sequence"/>
</dbReference>
<dbReference type="EMBL" id="RRYP01010502">
    <property type="protein sequence ID" value="TNV78338.1"/>
    <property type="molecule type" value="Genomic_DNA"/>
</dbReference>